<evidence type="ECO:0000256" key="4">
    <source>
        <dbReference type="PROSITE-ProRule" id="PRU00742"/>
    </source>
</evidence>
<dbReference type="EMBL" id="BRXS01000012">
    <property type="protein sequence ID" value="GLC28571.1"/>
    <property type="molecule type" value="Genomic_DNA"/>
</dbReference>
<keyword evidence="6" id="KW-1185">Reference proteome</keyword>
<evidence type="ECO:0000256" key="2">
    <source>
        <dbReference type="ARBA" id="ARBA00022801"/>
    </source>
</evidence>
<dbReference type="GO" id="GO:0030145">
    <property type="term" value="F:manganese ion binding"/>
    <property type="evidence" value="ECO:0007669"/>
    <property type="project" value="TreeGrafter"/>
</dbReference>
<dbReference type="PROSITE" id="PS51409">
    <property type="entry name" value="ARGINASE_2"/>
    <property type="match status" value="1"/>
</dbReference>
<dbReference type="Pfam" id="PF00491">
    <property type="entry name" value="Arginase"/>
    <property type="match status" value="1"/>
</dbReference>
<dbReference type="Proteomes" id="UP001161325">
    <property type="component" value="Unassembled WGS sequence"/>
</dbReference>
<evidence type="ECO:0000313" key="5">
    <source>
        <dbReference type="EMBL" id="GLC28571.1"/>
    </source>
</evidence>
<comment type="similarity">
    <text evidence="4">Belongs to the arginase family.</text>
</comment>
<dbReference type="Gene3D" id="3.40.800.10">
    <property type="entry name" value="Ureohydrolase domain"/>
    <property type="match status" value="1"/>
</dbReference>
<sequence length="275" mass="28262">MNVALLLVPFDSAQRGARMGAGPEALVRAGLADALARRGHDVTQTVVEPPSDAWRAEIATAFALAAAVSDAVRDARASDRFPLVLAGNCLTSLGVAAGLGEAPSVLWCDAHGDYNTPETTVGGFLDGMALATLTGACWRAMACAVPGFVPVDASRVWLLGARDLDPLEAEALRTSPIRQVPASAIDAPLADDAARALPGPRYLHLDLDVLDPRDGRANGYAAPDGVRAAALVRFCGALGARARPAAMTLSAYDPAHDADGRAARVAIAAVEALLG</sequence>
<proteinExistence type="inferred from homology"/>
<reference evidence="5" key="1">
    <citation type="submission" date="2022-08" db="EMBL/GenBank/DDBJ databases">
        <title>Draft genome sequencing of Roseisolibacter agri AW1220.</title>
        <authorList>
            <person name="Tobiishi Y."/>
            <person name="Tonouchi A."/>
        </authorList>
    </citation>
    <scope>NUCLEOTIDE SEQUENCE</scope>
    <source>
        <strain evidence="5">AW1220</strain>
    </source>
</reference>
<organism evidence="5 6">
    <name type="scientific">Roseisolibacter agri</name>
    <dbReference type="NCBI Taxonomy" id="2014610"/>
    <lineage>
        <taxon>Bacteria</taxon>
        <taxon>Pseudomonadati</taxon>
        <taxon>Gemmatimonadota</taxon>
        <taxon>Gemmatimonadia</taxon>
        <taxon>Gemmatimonadales</taxon>
        <taxon>Gemmatimonadaceae</taxon>
        <taxon>Roseisolibacter</taxon>
    </lineage>
</organism>
<accession>A0AA37V969</accession>
<dbReference type="InterPro" id="IPR006035">
    <property type="entry name" value="Ureohydrolase"/>
</dbReference>
<keyword evidence="1" id="KW-0479">Metal-binding</keyword>
<dbReference type="GO" id="GO:0004053">
    <property type="term" value="F:arginase activity"/>
    <property type="evidence" value="ECO:0007669"/>
    <property type="project" value="TreeGrafter"/>
</dbReference>
<name>A0AA37V969_9BACT</name>
<protein>
    <submittedName>
        <fullName evidence="5">Arginase</fullName>
    </submittedName>
</protein>
<dbReference type="SUPFAM" id="SSF52768">
    <property type="entry name" value="Arginase/deacetylase"/>
    <property type="match status" value="1"/>
</dbReference>
<dbReference type="GO" id="GO:0005829">
    <property type="term" value="C:cytosol"/>
    <property type="evidence" value="ECO:0007669"/>
    <property type="project" value="TreeGrafter"/>
</dbReference>
<keyword evidence="2" id="KW-0378">Hydrolase</keyword>
<evidence type="ECO:0000256" key="1">
    <source>
        <dbReference type="ARBA" id="ARBA00022723"/>
    </source>
</evidence>
<comment type="caution">
    <text evidence="5">The sequence shown here is derived from an EMBL/GenBank/DDBJ whole genome shotgun (WGS) entry which is preliminary data.</text>
</comment>
<gene>
    <name evidence="5" type="ORF">rosag_50840</name>
</gene>
<dbReference type="PANTHER" id="PTHR43782">
    <property type="entry name" value="ARGINASE"/>
    <property type="match status" value="1"/>
</dbReference>
<dbReference type="InterPro" id="IPR023696">
    <property type="entry name" value="Ureohydrolase_dom_sf"/>
</dbReference>
<dbReference type="CDD" id="cd09999">
    <property type="entry name" value="Arginase-like_1"/>
    <property type="match status" value="1"/>
</dbReference>
<keyword evidence="3" id="KW-0464">Manganese</keyword>
<evidence type="ECO:0000313" key="6">
    <source>
        <dbReference type="Proteomes" id="UP001161325"/>
    </source>
</evidence>
<dbReference type="PANTHER" id="PTHR43782:SF3">
    <property type="entry name" value="ARGINASE"/>
    <property type="match status" value="1"/>
</dbReference>
<evidence type="ECO:0000256" key="3">
    <source>
        <dbReference type="ARBA" id="ARBA00023211"/>
    </source>
</evidence>
<dbReference type="AlphaFoldDB" id="A0AA37V969"/>
<dbReference type="RefSeq" id="WP_284352967.1">
    <property type="nucleotide sequence ID" value="NZ_BRXS01000012.1"/>
</dbReference>